<dbReference type="PANTHER" id="PTHR43227">
    <property type="entry name" value="BLL4140 PROTEIN"/>
    <property type="match status" value="1"/>
</dbReference>
<dbReference type="GO" id="GO:0055085">
    <property type="term" value="P:transmembrane transport"/>
    <property type="evidence" value="ECO:0007669"/>
    <property type="project" value="InterPro"/>
</dbReference>
<evidence type="ECO:0000313" key="11">
    <source>
        <dbReference type="Proteomes" id="UP000712157"/>
    </source>
</evidence>
<accession>A0A949K6A2</accession>
<dbReference type="PANTHER" id="PTHR43227:SF11">
    <property type="entry name" value="BLL4140 PROTEIN"/>
    <property type="match status" value="1"/>
</dbReference>
<dbReference type="InterPro" id="IPR035906">
    <property type="entry name" value="MetI-like_sf"/>
</dbReference>
<dbReference type="AlphaFoldDB" id="A0A949K6A2"/>
<feature type="transmembrane region" description="Helical" evidence="7">
    <location>
        <begin position="93"/>
        <end position="119"/>
    </location>
</feature>
<dbReference type="RefSeq" id="WP_238721464.1">
    <property type="nucleotide sequence ID" value="NZ_JAHQCW010000013.1"/>
</dbReference>
<evidence type="ECO:0000313" key="9">
    <source>
        <dbReference type="EMBL" id="MBU9736768.1"/>
    </source>
</evidence>
<keyword evidence="3" id="KW-1003">Cell membrane</keyword>
<evidence type="ECO:0000259" key="8">
    <source>
        <dbReference type="PROSITE" id="PS50928"/>
    </source>
</evidence>
<evidence type="ECO:0000256" key="3">
    <source>
        <dbReference type="ARBA" id="ARBA00022475"/>
    </source>
</evidence>
<feature type="transmembrane region" description="Helical" evidence="7">
    <location>
        <begin position="291"/>
        <end position="310"/>
    </location>
</feature>
<dbReference type="PROSITE" id="PS50928">
    <property type="entry name" value="ABC_TM1"/>
    <property type="match status" value="1"/>
</dbReference>
<comment type="caution">
    <text evidence="10">The sequence shown here is derived from an EMBL/GenBank/DDBJ whole genome shotgun (WGS) entry which is preliminary data.</text>
</comment>
<evidence type="ECO:0000256" key="6">
    <source>
        <dbReference type="ARBA" id="ARBA00023136"/>
    </source>
</evidence>
<feature type="transmembrane region" description="Helical" evidence="7">
    <location>
        <begin position="229"/>
        <end position="249"/>
    </location>
</feature>
<keyword evidence="6 7" id="KW-0472">Membrane</keyword>
<dbReference type="InterPro" id="IPR050809">
    <property type="entry name" value="UgpAE/MalFG_permease"/>
</dbReference>
<evidence type="ECO:0000256" key="5">
    <source>
        <dbReference type="ARBA" id="ARBA00022989"/>
    </source>
</evidence>
<evidence type="ECO:0000256" key="1">
    <source>
        <dbReference type="ARBA" id="ARBA00004651"/>
    </source>
</evidence>
<comment type="subcellular location">
    <subcellularLocation>
        <location evidence="1 7">Cell membrane</location>
        <topology evidence="1 7">Multi-pass membrane protein</topology>
    </subcellularLocation>
</comment>
<dbReference type="EMBL" id="JAHQCW010000013">
    <property type="protein sequence ID" value="MBU9736843.1"/>
    <property type="molecule type" value="Genomic_DNA"/>
</dbReference>
<keyword evidence="11" id="KW-1185">Reference proteome</keyword>
<feature type="transmembrane region" description="Helical" evidence="7">
    <location>
        <begin position="140"/>
        <end position="170"/>
    </location>
</feature>
<keyword evidence="5 7" id="KW-1133">Transmembrane helix</keyword>
<proteinExistence type="inferred from homology"/>
<dbReference type="Proteomes" id="UP000712157">
    <property type="component" value="Unassembled WGS sequence"/>
</dbReference>
<organism evidence="10 11">
    <name type="scientific">Diplocloster agilis</name>
    <dbReference type="NCBI Taxonomy" id="2850323"/>
    <lineage>
        <taxon>Bacteria</taxon>
        <taxon>Bacillati</taxon>
        <taxon>Bacillota</taxon>
        <taxon>Clostridia</taxon>
        <taxon>Lachnospirales</taxon>
        <taxon>Lachnospiraceae</taxon>
        <taxon>Diplocloster</taxon>
    </lineage>
</organism>
<name>A0A949K6A2_9FIRM</name>
<keyword evidence="2 7" id="KW-0813">Transport</keyword>
<evidence type="ECO:0000256" key="2">
    <source>
        <dbReference type="ARBA" id="ARBA00022448"/>
    </source>
</evidence>
<dbReference type="Gene3D" id="1.10.3720.10">
    <property type="entry name" value="MetI-like"/>
    <property type="match status" value="1"/>
</dbReference>
<dbReference type="EMBL" id="JAHQCW010000013">
    <property type="protein sequence ID" value="MBU9736768.1"/>
    <property type="molecule type" value="Genomic_DNA"/>
</dbReference>
<evidence type="ECO:0000256" key="4">
    <source>
        <dbReference type="ARBA" id="ARBA00022692"/>
    </source>
</evidence>
<dbReference type="GO" id="GO:0005886">
    <property type="term" value="C:plasma membrane"/>
    <property type="evidence" value="ECO:0007669"/>
    <property type="project" value="UniProtKB-SubCell"/>
</dbReference>
<feature type="domain" description="ABC transmembrane type-1" evidence="8">
    <location>
        <begin position="94"/>
        <end position="312"/>
    </location>
</feature>
<keyword evidence="4 7" id="KW-0812">Transmembrane</keyword>
<dbReference type="Pfam" id="PF00528">
    <property type="entry name" value="BPD_transp_1"/>
    <property type="match status" value="1"/>
</dbReference>
<evidence type="ECO:0000313" key="10">
    <source>
        <dbReference type="EMBL" id="MBU9736843.1"/>
    </source>
</evidence>
<evidence type="ECO:0000256" key="7">
    <source>
        <dbReference type="RuleBase" id="RU363032"/>
    </source>
</evidence>
<reference evidence="10" key="1">
    <citation type="submission" date="2021-06" db="EMBL/GenBank/DDBJ databases">
        <title>Description of novel taxa of the family Lachnospiraceae.</title>
        <authorList>
            <person name="Chaplin A.V."/>
            <person name="Sokolova S.R."/>
            <person name="Pikina A.P."/>
            <person name="Korzhanova M."/>
            <person name="Belova V."/>
            <person name="Korostin D."/>
            <person name="Efimov B.A."/>
        </authorList>
    </citation>
    <scope>NUCLEOTIDE SEQUENCE</scope>
    <source>
        <strain evidence="10">ASD5720</strain>
    </source>
</reference>
<feature type="transmembrane region" description="Helical" evidence="7">
    <location>
        <begin position="37"/>
        <end position="61"/>
    </location>
</feature>
<sequence>MKHQNGKEGRTAEKQNLPKAKKQSFWHQLRRQWELQLMVVPALLALALFAIIPLFGLQIAFKDYKLNSGIWGSAWVGLKHFKMFFTDPNVLPVLWNTVGLSFIKAFFTIPLPVIFALLLNEVVHTKFKKTVQTISYFPYFLAWSVVALMATTWLSPNGFINGLLVSAGILKDPYFFLGKPEAFWGISITLDVWKNLGYSSIIYLAAMANVDQEVTEAAVIDGAGRFKRILHVTMPAILPTVMILLIINVGNLLRGGSNFDISYNLMNSLNQPRSEILDTYVLKMGVSMGRFSYATAIGLLQSIVASILLVTSNAISKLTTGESYF</sequence>
<dbReference type="SUPFAM" id="SSF161098">
    <property type="entry name" value="MetI-like"/>
    <property type="match status" value="1"/>
</dbReference>
<protein>
    <submittedName>
        <fullName evidence="10">ABC transporter permease subunit</fullName>
    </submittedName>
</protein>
<dbReference type="CDD" id="cd06261">
    <property type="entry name" value="TM_PBP2"/>
    <property type="match status" value="1"/>
</dbReference>
<gene>
    <name evidence="9" type="ORF">KTH89_09485</name>
    <name evidence="10" type="ORF">KTH89_09860</name>
</gene>
<dbReference type="InterPro" id="IPR000515">
    <property type="entry name" value="MetI-like"/>
</dbReference>
<comment type="similarity">
    <text evidence="7">Belongs to the binding-protein-dependent transport system permease family.</text>
</comment>